<gene>
    <name evidence="2" type="ORF">Fcan01_07449</name>
</gene>
<dbReference type="Proteomes" id="UP000198287">
    <property type="component" value="Unassembled WGS sequence"/>
</dbReference>
<feature type="compositionally biased region" description="Low complexity" evidence="1">
    <location>
        <begin position="1"/>
        <end position="11"/>
    </location>
</feature>
<keyword evidence="3" id="KW-1185">Reference proteome</keyword>
<dbReference type="EMBL" id="LNIX01000003">
    <property type="protein sequence ID" value="OXA57656.1"/>
    <property type="molecule type" value="Genomic_DNA"/>
</dbReference>
<feature type="region of interest" description="Disordered" evidence="1">
    <location>
        <begin position="1"/>
        <end position="30"/>
    </location>
</feature>
<evidence type="ECO:0000256" key="1">
    <source>
        <dbReference type="SAM" id="MobiDB-lite"/>
    </source>
</evidence>
<proteinExistence type="predicted"/>
<evidence type="ECO:0000313" key="2">
    <source>
        <dbReference type="EMBL" id="OXA57656.1"/>
    </source>
</evidence>
<accession>A0A226EM70</accession>
<reference evidence="2 3" key="1">
    <citation type="submission" date="2015-12" db="EMBL/GenBank/DDBJ databases">
        <title>The genome of Folsomia candida.</title>
        <authorList>
            <person name="Faddeeva A."/>
            <person name="Derks M.F."/>
            <person name="Anvar Y."/>
            <person name="Smit S."/>
            <person name="Van Straalen N."/>
            <person name="Roelofs D."/>
        </authorList>
    </citation>
    <scope>NUCLEOTIDE SEQUENCE [LARGE SCALE GENOMIC DNA]</scope>
    <source>
        <strain evidence="2 3">VU population</strain>
        <tissue evidence="2">Whole body</tissue>
    </source>
</reference>
<comment type="caution">
    <text evidence="2">The sequence shown here is derived from an EMBL/GenBank/DDBJ whole genome shotgun (WGS) entry which is preliminary data.</text>
</comment>
<organism evidence="2 3">
    <name type="scientific">Folsomia candida</name>
    <name type="common">Springtail</name>
    <dbReference type="NCBI Taxonomy" id="158441"/>
    <lineage>
        <taxon>Eukaryota</taxon>
        <taxon>Metazoa</taxon>
        <taxon>Ecdysozoa</taxon>
        <taxon>Arthropoda</taxon>
        <taxon>Hexapoda</taxon>
        <taxon>Collembola</taxon>
        <taxon>Entomobryomorpha</taxon>
        <taxon>Isotomoidea</taxon>
        <taxon>Isotomidae</taxon>
        <taxon>Proisotominae</taxon>
        <taxon>Folsomia</taxon>
    </lineage>
</organism>
<name>A0A226EM70_FOLCA</name>
<dbReference type="AlphaFoldDB" id="A0A226EM70"/>
<protein>
    <submittedName>
        <fullName evidence="2">Uncharacterized protein</fullName>
    </submittedName>
</protein>
<evidence type="ECO:0000313" key="3">
    <source>
        <dbReference type="Proteomes" id="UP000198287"/>
    </source>
</evidence>
<sequence>MQTDESSSVSIDIDDSGLMPEEMESSDEDVLRVNRRGRRLRVIESDSKDEADEVDLDLPANFHLRRYGRLSWNLRELERREELIDWLKEVEKNPSAGREALDPRREELEVVANWRQQDREHQEIYFDIRIPRSPVKGYWVLKSDGKRNVLSSYYAAQMRLNVSQTRSDGNAAYGDPEHPLYDVIKNSNRTCYVARPPMDIIYVASLIHPDKMGADLWETIKSIEPVQEDNQLQDYIGIYNGNQGNFSMRTGNFSPKEQNRSIFDKTIGSNDPEYCIEKKVILCNSTNTKEIGEGFLKAYGHKFNKIHGVERYIITETAKPPSDLIKKAHKYAVDGVPMFEFVEDEDLERSSPPLWATLDQVTTLPYTICKKDLLIRYDPNNPYEKRHYKSFKNFDRLVEEFGYPPEEYFVTVDDSRDHLRY</sequence>